<dbReference type="RefSeq" id="WP_067382341.1">
    <property type="nucleotide sequence ID" value="NZ_BDQI01000028.1"/>
</dbReference>
<evidence type="ECO:0000313" key="2">
    <source>
        <dbReference type="Proteomes" id="UP000217446"/>
    </source>
</evidence>
<dbReference type="InterPro" id="IPR048000">
    <property type="entry name" value="TnsA-like"/>
</dbReference>
<protein>
    <recommendedName>
        <fullName evidence="3">TnsA endonuclease N-terminal domain-containing protein</fullName>
    </recommendedName>
</protein>
<gene>
    <name evidence="1" type="ORF">SO3561_08301</name>
</gene>
<dbReference type="EMBL" id="BDQI01000028">
    <property type="protein sequence ID" value="GAX56733.1"/>
    <property type="molecule type" value="Genomic_DNA"/>
</dbReference>
<dbReference type="STRING" id="1963.AQJ27_43895"/>
<dbReference type="NCBIfam" id="NF033179">
    <property type="entry name" value="TnsA_like_Actin"/>
    <property type="match status" value="1"/>
</dbReference>
<dbReference type="AlphaFoldDB" id="A0A250VR78"/>
<keyword evidence="2" id="KW-1185">Reference proteome</keyword>
<accession>A0A250VR78</accession>
<dbReference type="Proteomes" id="UP000217446">
    <property type="component" value="Unassembled WGS sequence"/>
</dbReference>
<name>A0A250VR78_STROL</name>
<evidence type="ECO:0008006" key="3">
    <source>
        <dbReference type="Google" id="ProtNLM"/>
    </source>
</evidence>
<evidence type="ECO:0000313" key="1">
    <source>
        <dbReference type="EMBL" id="GAX56733.1"/>
    </source>
</evidence>
<comment type="caution">
    <text evidence="1">The sequence shown here is derived from an EMBL/GenBank/DDBJ whole genome shotgun (WGS) entry which is preliminary data.</text>
</comment>
<sequence>MSVSTGVESTAPYVEVSCRVDDKRGSKRRRPLLDCATARFEDAVPVRPFRWSWGGRNFPGWYWAATTGQHVGFESWLERDRLVLMDFDPAVVGMASQPFWLHWHDGERERRHAPDFFVRRVDGSAVVVDVRADDWIAPRDTEAFELTRRACAEVGWWFERVGTPEAVLLANVRWLSRYRHPRCRREPVAARLLEVFSQPGPLMAGADAAGDRLETLPVLFHLLWKHELSAEQMDIELLGPRTVVHRAGGSTG</sequence>
<reference evidence="2" key="1">
    <citation type="submission" date="2017-05" db="EMBL/GenBank/DDBJ databases">
        <title>Streptomyces olivochromogenes NBRC 3561 whole genome shotgun sequence.</title>
        <authorList>
            <person name="Dohra H."/>
            <person name="Kodani S."/>
        </authorList>
    </citation>
    <scope>NUCLEOTIDE SEQUENCE [LARGE SCALE GENOMIC DNA]</scope>
    <source>
        <strain evidence="2">NBRC 3561</strain>
    </source>
</reference>
<organism evidence="1 2">
    <name type="scientific">Streptomyces olivochromogenes</name>
    <dbReference type="NCBI Taxonomy" id="1963"/>
    <lineage>
        <taxon>Bacteria</taxon>
        <taxon>Bacillati</taxon>
        <taxon>Actinomycetota</taxon>
        <taxon>Actinomycetes</taxon>
        <taxon>Kitasatosporales</taxon>
        <taxon>Streptomycetaceae</taxon>
        <taxon>Streptomyces</taxon>
    </lineage>
</organism>
<proteinExistence type="predicted"/>